<dbReference type="InterPro" id="IPR051402">
    <property type="entry name" value="KPR-Related"/>
</dbReference>
<name>A0A9W9UKN3_PENBR</name>
<feature type="domain" description="Ketopantoate reductase C-terminal" evidence="5">
    <location>
        <begin position="216"/>
        <end position="335"/>
    </location>
</feature>
<evidence type="ECO:0000256" key="1">
    <source>
        <dbReference type="ARBA" id="ARBA00007870"/>
    </source>
</evidence>
<evidence type="ECO:0000313" key="6">
    <source>
        <dbReference type="EMBL" id="KAJ5342081.1"/>
    </source>
</evidence>
<comment type="caution">
    <text evidence="6">The sequence shown here is derived from an EMBL/GenBank/DDBJ whole genome shotgun (WGS) entry which is preliminary data.</text>
</comment>
<dbReference type="EMBL" id="JAPZBR010000008">
    <property type="protein sequence ID" value="KAJ5342081.1"/>
    <property type="molecule type" value="Genomic_DNA"/>
</dbReference>
<dbReference type="PANTHER" id="PTHR21708">
    <property type="entry name" value="PROBABLE 2-DEHYDROPANTOATE 2-REDUCTASE"/>
    <property type="match status" value="1"/>
</dbReference>
<dbReference type="AlphaFoldDB" id="A0A9W9UKN3"/>
<dbReference type="GO" id="GO:0015940">
    <property type="term" value="P:pantothenate biosynthetic process"/>
    <property type="evidence" value="ECO:0007669"/>
    <property type="project" value="InterPro"/>
</dbReference>
<keyword evidence="3" id="KW-0560">Oxidoreductase</keyword>
<reference evidence="6" key="2">
    <citation type="journal article" date="2023" name="IMA Fungus">
        <title>Comparative genomic study of the Penicillium genus elucidates a diverse pangenome and 15 lateral gene transfer events.</title>
        <authorList>
            <person name="Petersen C."/>
            <person name="Sorensen T."/>
            <person name="Nielsen M.R."/>
            <person name="Sondergaard T.E."/>
            <person name="Sorensen J.L."/>
            <person name="Fitzpatrick D.A."/>
            <person name="Frisvad J.C."/>
            <person name="Nielsen K.L."/>
        </authorList>
    </citation>
    <scope>NUCLEOTIDE SEQUENCE</scope>
    <source>
        <strain evidence="6">IBT 35675</strain>
    </source>
</reference>
<evidence type="ECO:0000313" key="7">
    <source>
        <dbReference type="Proteomes" id="UP001148299"/>
    </source>
</evidence>
<dbReference type="InterPro" id="IPR013752">
    <property type="entry name" value="KPA_reductase"/>
</dbReference>
<keyword evidence="7" id="KW-1185">Reference proteome</keyword>
<dbReference type="Gene3D" id="1.10.1040.10">
    <property type="entry name" value="N-(1-d-carboxylethyl)-l-norvaline Dehydrogenase, domain 2"/>
    <property type="match status" value="1"/>
</dbReference>
<dbReference type="GO" id="GO:0008677">
    <property type="term" value="F:2-dehydropantoate 2-reductase activity"/>
    <property type="evidence" value="ECO:0007669"/>
    <property type="project" value="InterPro"/>
</dbReference>
<evidence type="ECO:0000259" key="5">
    <source>
        <dbReference type="Pfam" id="PF08546"/>
    </source>
</evidence>
<evidence type="ECO:0000256" key="2">
    <source>
        <dbReference type="ARBA" id="ARBA00022857"/>
    </source>
</evidence>
<feature type="domain" description="Ketopantoate reductase N-terminal" evidence="4">
    <location>
        <begin position="7"/>
        <end position="178"/>
    </location>
</feature>
<dbReference type="Pfam" id="PF02558">
    <property type="entry name" value="ApbA"/>
    <property type="match status" value="1"/>
</dbReference>
<dbReference type="Pfam" id="PF08546">
    <property type="entry name" value="ApbA_C"/>
    <property type="match status" value="1"/>
</dbReference>
<dbReference type="GO" id="GO:0005737">
    <property type="term" value="C:cytoplasm"/>
    <property type="evidence" value="ECO:0007669"/>
    <property type="project" value="TreeGrafter"/>
</dbReference>
<sequence length="357" mass="39070">MIEKAQVLLVGCGGVGAIAALNLEVGGHAAVTAVLRSNWSKVISDGFHIKSCDHGEVQNWRPTKGANHEIIFTIKSNQFEVVNSIPSQSEACFDYVVITTKNVPDCPPTIADLIEPAIVPGNTVIVLIQNGLNIEKPFLQKYPTNICLSGVSLIGSHETAPAFIKHEDSDRLTIGAFTNPHVQQEEGDASAHRFIKMYSAAGKTNCTFTSDVPFHRWQKLVYNACFNPVCAITGLDTGRIRLAEDTVATLLRPAMQEVVAAAKAVGVVLPLGIEDRMINIDPVTMYLRPSMLEDVQKGNLVEFETLVGEPLREGLSRGVLMPTLSFLYHTLKAMQWRLKEERGIIDIPAKGEYPQNI</sequence>
<keyword evidence="2" id="KW-0521">NADP</keyword>
<evidence type="ECO:0008006" key="8">
    <source>
        <dbReference type="Google" id="ProtNLM"/>
    </source>
</evidence>
<reference evidence="6" key="1">
    <citation type="submission" date="2022-12" db="EMBL/GenBank/DDBJ databases">
        <authorList>
            <person name="Petersen C."/>
        </authorList>
    </citation>
    <scope>NUCLEOTIDE SEQUENCE</scope>
    <source>
        <strain evidence="6">IBT 35675</strain>
    </source>
</reference>
<dbReference type="InterPro" id="IPR003710">
    <property type="entry name" value="ApbA"/>
</dbReference>
<dbReference type="Proteomes" id="UP001148299">
    <property type="component" value="Unassembled WGS sequence"/>
</dbReference>
<accession>A0A9W9UKN3</accession>
<dbReference type="SUPFAM" id="SSF48179">
    <property type="entry name" value="6-phosphogluconate dehydrogenase C-terminal domain-like"/>
    <property type="match status" value="1"/>
</dbReference>
<evidence type="ECO:0000256" key="3">
    <source>
        <dbReference type="ARBA" id="ARBA00023002"/>
    </source>
</evidence>
<dbReference type="FunFam" id="1.10.1040.10:FF:000017">
    <property type="entry name" value="2-dehydropantoate 2-reductase"/>
    <property type="match status" value="1"/>
</dbReference>
<dbReference type="InterPro" id="IPR013332">
    <property type="entry name" value="KPR_N"/>
</dbReference>
<dbReference type="Gene3D" id="3.40.50.720">
    <property type="entry name" value="NAD(P)-binding Rossmann-like Domain"/>
    <property type="match status" value="1"/>
</dbReference>
<proteinExistence type="inferred from homology"/>
<organism evidence="6 7">
    <name type="scientific">Penicillium brevicompactum</name>
    <dbReference type="NCBI Taxonomy" id="5074"/>
    <lineage>
        <taxon>Eukaryota</taxon>
        <taxon>Fungi</taxon>
        <taxon>Dikarya</taxon>
        <taxon>Ascomycota</taxon>
        <taxon>Pezizomycotina</taxon>
        <taxon>Eurotiomycetes</taxon>
        <taxon>Eurotiomycetidae</taxon>
        <taxon>Eurotiales</taxon>
        <taxon>Aspergillaceae</taxon>
        <taxon>Penicillium</taxon>
    </lineage>
</organism>
<dbReference type="PANTHER" id="PTHR21708:SF30">
    <property type="entry name" value="2-DEHYDROPANTOATE 2-REDUCTASE-RELATED"/>
    <property type="match status" value="1"/>
</dbReference>
<evidence type="ECO:0000259" key="4">
    <source>
        <dbReference type="Pfam" id="PF02558"/>
    </source>
</evidence>
<comment type="similarity">
    <text evidence="1">Belongs to the ketopantoate reductase family.</text>
</comment>
<dbReference type="InterPro" id="IPR013328">
    <property type="entry name" value="6PGD_dom2"/>
</dbReference>
<protein>
    <recommendedName>
        <fullName evidence="8">2-dehydropantoate 2-reductase</fullName>
    </recommendedName>
</protein>
<dbReference type="InterPro" id="IPR008927">
    <property type="entry name" value="6-PGluconate_DH-like_C_sf"/>
</dbReference>
<dbReference type="NCBIfam" id="TIGR00745">
    <property type="entry name" value="apbA_panE"/>
    <property type="match status" value="1"/>
</dbReference>
<gene>
    <name evidence="6" type="ORF">N7541_011205</name>
</gene>